<sequence length="333" mass="37924">MGSRRGSERREEDLGTAETPQRHDVLWFPDGNVVLATDVYLFKVYKGLLSMQSSVFRDMFDLEDVGTVRSGDEAVQDMYDGAPLVTLVGDKGEDVVHLLRAVFEHNYHHRDDRNTPLDVVTALLDLSTKYDFKELRKDAVFQISQQYPMVLEEFDDVNDAETPMFGHQRSECDIPLLKAAFKAGIDALLPILFLSGACRDISSILRMSGSMDSECLNILLEGREPLVVRINMLLMDLPDNVQEVLGGTNCQDVKKCKKAAYEKLSYLAHSYIYHIQGYIVVDCHLRRICQYCRPAAIKYINKKREEIWEDIPSLFGYPGWDDARTKLKELLGS</sequence>
<dbReference type="OrthoDB" id="3893071at2759"/>
<dbReference type="Gene3D" id="3.30.710.10">
    <property type="entry name" value="Potassium Channel Kv1.1, Chain A"/>
    <property type="match status" value="1"/>
</dbReference>
<accession>A0A0H2R2T8</accession>
<gene>
    <name evidence="1" type="ORF">SCHPADRAFT_699769</name>
</gene>
<name>A0A0H2R2T8_9AGAM</name>
<protein>
    <recommendedName>
        <fullName evidence="3">BTB domain-containing protein</fullName>
    </recommendedName>
</protein>
<evidence type="ECO:0000313" key="2">
    <source>
        <dbReference type="Proteomes" id="UP000053477"/>
    </source>
</evidence>
<evidence type="ECO:0000313" key="1">
    <source>
        <dbReference type="EMBL" id="KLO06119.1"/>
    </source>
</evidence>
<dbReference type="InParanoid" id="A0A0H2R2T8"/>
<dbReference type="EMBL" id="KQ086235">
    <property type="protein sequence ID" value="KLO06119.1"/>
    <property type="molecule type" value="Genomic_DNA"/>
</dbReference>
<dbReference type="InterPro" id="IPR011333">
    <property type="entry name" value="SKP1/BTB/POZ_sf"/>
</dbReference>
<reference evidence="1 2" key="1">
    <citation type="submission" date="2015-04" db="EMBL/GenBank/DDBJ databases">
        <title>Complete genome sequence of Schizopora paradoxa KUC8140, a cosmopolitan wood degrader in East Asia.</title>
        <authorList>
            <consortium name="DOE Joint Genome Institute"/>
            <person name="Min B."/>
            <person name="Park H."/>
            <person name="Jang Y."/>
            <person name="Kim J.-J."/>
            <person name="Kim K.H."/>
            <person name="Pangilinan J."/>
            <person name="Lipzen A."/>
            <person name="Riley R."/>
            <person name="Grigoriev I.V."/>
            <person name="Spatafora J.W."/>
            <person name="Choi I.-G."/>
        </authorList>
    </citation>
    <scope>NUCLEOTIDE SEQUENCE [LARGE SCALE GENOMIC DNA]</scope>
    <source>
        <strain evidence="1 2">KUC8140</strain>
    </source>
</reference>
<dbReference type="AlphaFoldDB" id="A0A0H2R2T8"/>
<keyword evidence="2" id="KW-1185">Reference proteome</keyword>
<proteinExistence type="predicted"/>
<evidence type="ECO:0008006" key="3">
    <source>
        <dbReference type="Google" id="ProtNLM"/>
    </source>
</evidence>
<organism evidence="1 2">
    <name type="scientific">Schizopora paradoxa</name>
    <dbReference type="NCBI Taxonomy" id="27342"/>
    <lineage>
        <taxon>Eukaryota</taxon>
        <taxon>Fungi</taxon>
        <taxon>Dikarya</taxon>
        <taxon>Basidiomycota</taxon>
        <taxon>Agaricomycotina</taxon>
        <taxon>Agaricomycetes</taxon>
        <taxon>Hymenochaetales</taxon>
        <taxon>Schizoporaceae</taxon>
        <taxon>Schizopora</taxon>
    </lineage>
</organism>
<dbReference type="Proteomes" id="UP000053477">
    <property type="component" value="Unassembled WGS sequence"/>
</dbReference>